<organism evidence="3">
    <name type="scientific">Laccaria bicolor (strain S238N-H82 / ATCC MYA-4686)</name>
    <name type="common">Bicoloured deceiver</name>
    <name type="synonym">Laccaria laccata var. bicolor</name>
    <dbReference type="NCBI Taxonomy" id="486041"/>
    <lineage>
        <taxon>Eukaryota</taxon>
        <taxon>Fungi</taxon>
        <taxon>Dikarya</taxon>
        <taxon>Basidiomycota</taxon>
        <taxon>Agaricomycotina</taxon>
        <taxon>Agaricomycetes</taxon>
        <taxon>Agaricomycetidae</taxon>
        <taxon>Agaricales</taxon>
        <taxon>Agaricineae</taxon>
        <taxon>Hydnangiaceae</taxon>
        <taxon>Laccaria</taxon>
    </lineage>
</organism>
<dbReference type="KEGG" id="lbc:LACBIDRAFT_299623"/>
<name>B0DF03_LACBS</name>
<reference evidence="2 3" key="1">
    <citation type="journal article" date="2008" name="Nature">
        <title>The genome of Laccaria bicolor provides insights into mycorrhizal symbiosis.</title>
        <authorList>
            <person name="Martin F."/>
            <person name="Aerts A."/>
            <person name="Ahren D."/>
            <person name="Brun A."/>
            <person name="Danchin E.G.J."/>
            <person name="Duchaussoy F."/>
            <person name="Gibon J."/>
            <person name="Kohler A."/>
            <person name="Lindquist E."/>
            <person name="Pereda V."/>
            <person name="Salamov A."/>
            <person name="Shapiro H.J."/>
            <person name="Wuyts J."/>
            <person name="Blaudez D."/>
            <person name="Buee M."/>
            <person name="Brokstein P."/>
            <person name="Canbaeck B."/>
            <person name="Cohen D."/>
            <person name="Courty P.E."/>
            <person name="Coutinho P.M."/>
            <person name="Delaruelle C."/>
            <person name="Detter J.C."/>
            <person name="Deveau A."/>
            <person name="DiFazio S."/>
            <person name="Duplessis S."/>
            <person name="Fraissinet-Tachet L."/>
            <person name="Lucic E."/>
            <person name="Frey-Klett P."/>
            <person name="Fourrey C."/>
            <person name="Feussner I."/>
            <person name="Gay G."/>
            <person name="Grimwood J."/>
            <person name="Hoegger P.J."/>
            <person name="Jain P."/>
            <person name="Kilaru S."/>
            <person name="Labbe J."/>
            <person name="Lin Y.C."/>
            <person name="Legue V."/>
            <person name="Le Tacon F."/>
            <person name="Marmeisse R."/>
            <person name="Melayah D."/>
            <person name="Montanini B."/>
            <person name="Muratet M."/>
            <person name="Nehls U."/>
            <person name="Niculita-Hirzel H."/>
            <person name="Oudot-Le Secq M.P."/>
            <person name="Peter M."/>
            <person name="Quesneville H."/>
            <person name="Rajashekar B."/>
            <person name="Reich M."/>
            <person name="Rouhier N."/>
            <person name="Schmutz J."/>
            <person name="Yin T."/>
            <person name="Chalot M."/>
            <person name="Henrissat B."/>
            <person name="Kuees U."/>
            <person name="Lucas S."/>
            <person name="Van de Peer Y."/>
            <person name="Podila G.K."/>
            <person name="Polle A."/>
            <person name="Pukkila P.J."/>
            <person name="Richardson P.M."/>
            <person name="Rouze P."/>
            <person name="Sanders I.R."/>
            <person name="Stajich J.E."/>
            <person name="Tunlid A."/>
            <person name="Tuskan G."/>
            <person name="Grigoriev I.V."/>
        </authorList>
    </citation>
    <scope>NUCLEOTIDE SEQUENCE [LARGE SCALE GENOMIC DNA]</scope>
    <source>
        <strain evidence="3">S238N-H82 / ATCC MYA-4686</strain>
    </source>
</reference>
<dbReference type="AlphaFoldDB" id="B0DF03"/>
<protein>
    <submittedName>
        <fullName evidence="2">Predicted protein</fullName>
    </submittedName>
</protein>
<gene>
    <name evidence="2" type="ORF">LACBIDRAFT_299623</name>
</gene>
<feature type="region of interest" description="Disordered" evidence="1">
    <location>
        <begin position="1"/>
        <end position="53"/>
    </location>
</feature>
<dbReference type="InParanoid" id="B0DF03"/>
<evidence type="ECO:0000313" key="3">
    <source>
        <dbReference type="Proteomes" id="UP000001194"/>
    </source>
</evidence>
<accession>B0DF03</accession>
<dbReference type="HOGENOM" id="CLU_3069082_0_0_1"/>
<dbReference type="Proteomes" id="UP000001194">
    <property type="component" value="Unassembled WGS sequence"/>
</dbReference>
<dbReference type="EMBL" id="DS547107">
    <property type="protein sequence ID" value="EDR06764.1"/>
    <property type="molecule type" value="Genomic_DNA"/>
</dbReference>
<evidence type="ECO:0000256" key="1">
    <source>
        <dbReference type="SAM" id="MobiDB-lite"/>
    </source>
</evidence>
<proteinExistence type="predicted"/>
<dbReference type="GeneID" id="6078284"/>
<dbReference type="RefSeq" id="XP_001882611.1">
    <property type="nucleotide sequence ID" value="XM_001882576.1"/>
</dbReference>
<evidence type="ECO:0000313" key="2">
    <source>
        <dbReference type="EMBL" id="EDR06764.1"/>
    </source>
</evidence>
<keyword evidence="3" id="KW-1185">Reference proteome</keyword>
<sequence length="53" mass="5943">MPSTAHWRLKDSTPHITMPPLPKGRGMPPISGHLMTRNNPRQDRPQSTASKDI</sequence>